<dbReference type="CDD" id="cd06558">
    <property type="entry name" value="crotonase-like"/>
    <property type="match status" value="1"/>
</dbReference>
<dbReference type="InterPro" id="IPR014748">
    <property type="entry name" value="Enoyl-CoA_hydra_C"/>
</dbReference>
<dbReference type="Pfam" id="PF00378">
    <property type="entry name" value="ECH_1"/>
    <property type="match status" value="1"/>
</dbReference>
<comment type="caution">
    <text evidence="1">The sequence shown here is derived from an EMBL/GenBank/DDBJ whole genome shotgun (WGS) entry which is preliminary data.</text>
</comment>
<dbReference type="EMBL" id="LAZR01031063">
    <property type="protein sequence ID" value="KKL54825.1"/>
    <property type="molecule type" value="Genomic_DNA"/>
</dbReference>
<sequence length="264" mass="28150">MTTITDTVLLDVSEHVATVTLNRPEKLNALSGELMDALVPTIERLADDSEVRCVVVTGAGRGFCAGGDIAGMASGEAVPNESPVAHLRRREEGSRLLHEMPKPTIAMINGPAAGAGLSIALACDIRIAGESARMGTAFVRVGFSGDYGGTWMLQRLVGTAKARELYFTGDLIEAREAERIGLVNRTVPDDQLAGETRALAERIAKGPPIALARMKQNLNLGLHSDYATLLDAEAEGMIMTGATEDSREALKAFLEKRPPTFHGR</sequence>
<dbReference type="InterPro" id="IPR001753">
    <property type="entry name" value="Enoyl-CoA_hydra/iso"/>
</dbReference>
<dbReference type="Gene3D" id="1.10.12.10">
    <property type="entry name" value="Lyase 2-enoyl-coa Hydratase, Chain A, domain 2"/>
    <property type="match status" value="1"/>
</dbReference>
<organism evidence="1">
    <name type="scientific">marine sediment metagenome</name>
    <dbReference type="NCBI Taxonomy" id="412755"/>
    <lineage>
        <taxon>unclassified sequences</taxon>
        <taxon>metagenomes</taxon>
        <taxon>ecological metagenomes</taxon>
    </lineage>
</organism>
<name>A0A0F9FBX5_9ZZZZ</name>
<protein>
    <recommendedName>
        <fullName evidence="2">Enoyl-CoA hydratase</fullName>
    </recommendedName>
</protein>
<dbReference type="InterPro" id="IPR029045">
    <property type="entry name" value="ClpP/crotonase-like_dom_sf"/>
</dbReference>
<accession>A0A0F9FBX5</accession>
<gene>
    <name evidence="1" type="ORF">LCGC14_2261550</name>
</gene>
<dbReference type="PROSITE" id="PS00166">
    <property type="entry name" value="ENOYL_COA_HYDRATASE"/>
    <property type="match status" value="1"/>
</dbReference>
<dbReference type="InterPro" id="IPR018376">
    <property type="entry name" value="Enoyl-CoA_hyd/isom_CS"/>
</dbReference>
<proteinExistence type="predicted"/>
<dbReference type="PANTHER" id="PTHR43459:SF1">
    <property type="entry name" value="EG:BACN32G11.4 PROTEIN"/>
    <property type="match status" value="1"/>
</dbReference>
<dbReference type="Gene3D" id="3.90.226.10">
    <property type="entry name" value="2-enoyl-CoA Hydratase, Chain A, domain 1"/>
    <property type="match status" value="1"/>
</dbReference>
<dbReference type="AlphaFoldDB" id="A0A0F9FBX5"/>
<dbReference type="SUPFAM" id="SSF52096">
    <property type="entry name" value="ClpP/crotonase"/>
    <property type="match status" value="1"/>
</dbReference>
<evidence type="ECO:0000313" key="1">
    <source>
        <dbReference type="EMBL" id="KKL54825.1"/>
    </source>
</evidence>
<dbReference type="PANTHER" id="PTHR43459">
    <property type="entry name" value="ENOYL-COA HYDRATASE"/>
    <property type="match status" value="1"/>
</dbReference>
<dbReference type="GO" id="GO:0003824">
    <property type="term" value="F:catalytic activity"/>
    <property type="evidence" value="ECO:0007669"/>
    <property type="project" value="InterPro"/>
</dbReference>
<reference evidence="1" key="1">
    <citation type="journal article" date="2015" name="Nature">
        <title>Complex archaea that bridge the gap between prokaryotes and eukaryotes.</title>
        <authorList>
            <person name="Spang A."/>
            <person name="Saw J.H."/>
            <person name="Jorgensen S.L."/>
            <person name="Zaremba-Niedzwiedzka K."/>
            <person name="Martijn J."/>
            <person name="Lind A.E."/>
            <person name="van Eijk R."/>
            <person name="Schleper C."/>
            <person name="Guy L."/>
            <person name="Ettema T.J."/>
        </authorList>
    </citation>
    <scope>NUCLEOTIDE SEQUENCE</scope>
</reference>
<evidence type="ECO:0008006" key="2">
    <source>
        <dbReference type="Google" id="ProtNLM"/>
    </source>
</evidence>